<dbReference type="GO" id="GO:0003735">
    <property type="term" value="F:structural constituent of ribosome"/>
    <property type="evidence" value="ECO:0007669"/>
    <property type="project" value="EnsemblFungi"/>
</dbReference>
<dbReference type="InterPro" id="IPR036249">
    <property type="entry name" value="Thioredoxin-like_sf"/>
</dbReference>
<evidence type="ECO:0000256" key="3">
    <source>
        <dbReference type="ARBA" id="ARBA00023128"/>
    </source>
</evidence>
<dbReference type="RefSeq" id="XP_003685855.1">
    <property type="nucleotide sequence ID" value="XM_003685807.1"/>
</dbReference>
<accession>G8BU43</accession>
<dbReference type="OrthoDB" id="1696305at2759"/>
<dbReference type="GO" id="GO:0005762">
    <property type="term" value="C:mitochondrial large ribosomal subunit"/>
    <property type="evidence" value="ECO:0007669"/>
    <property type="project" value="EnsemblFungi"/>
</dbReference>
<keyword evidence="7" id="KW-1185">Reference proteome</keyword>
<dbReference type="eggNOG" id="ENOG502S1AY">
    <property type="taxonomic scope" value="Eukaryota"/>
</dbReference>
<gene>
    <name evidence="6" type="primary">TPHA0E03310</name>
    <name evidence="6" type="ordered locus">TPHA_0E03310</name>
</gene>
<comment type="subcellular location">
    <subcellularLocation>
        <location evidence="1">Mitochondrion</location>
    </subcellularLocation>
</comment>
<sequence length="131" mass="15170">MSSIGKQLKFLNKISLTTKPTQILINPDKYHGLKLTFQFQNHNGHMGARKFWREYLPTLKFYNPELNIDVVRIKNEDRNNVSVPCVMEITSKTGTPLATIDMRNKRDSEIVTEFLGKIQHTVIPEEDLIKV</sequence>
<dbReference type="InterPro" id="IPR040049">
    <property type="entry name" value="Ribosomal_mS25/mL61"/>
</dbReference>
<keyword evidence="2" id="KW-0689">Ribosomal protein</keyword>
<evidence type="ECO:0000256" key="1">
    <source>
        <dbReference type="ARBA" id="ARBA00004173"/>
    </source>
</evidence>
<dbReference type="GO" id="GO:0032543">
    <property type="term" value="P:mitochondrial translation"/>
    <property type="evidence" value="ECO:0007669"/>
    <property type="project" value="EnsemblFungi"/>
</dbReference>
<evidence type="ECO:0000259" key="5">
    <source>
        <dbReference type="SMART" id="SM00916"/>
    </source>
</evidence>
<protein>
    <recommendedName>
        <fullName evidence="5">Ribosomal protein/NADH dehydrogenase domain-containing protein</fullName>
    </recommendedName>
</protein>
<dbReference type="AlphaFoldDB" id="G8BU43"/>
<dbReference type="InterPro" id="IPR007741">
    <property type="entry name" value="Ribosomal_mL43/mS25/NADH_DH"/>
</dbReference>
<keyword evidence="4" id="KW-0687">Ribonucleoprotein</keyword>
<dbReference type="OMA" id="QNHNGHM"/>
<dbReference type="PANTHER" id="PTHR13274">
    <property type="entry name" value="MITOCHONDRIAL RIBOSOMAL PROTEIN S25"/>
    <property type="match status" value="1"/>
</dbReference>
<dbReference type="SUPFAM" id="SSF52833">
    <property type="entry name" value="Thioredoxin-like"/>
    <property type="match status" value="1"/>
</dbReference>
<dbReference type="Pfam" id="PF05047">
    <property type="entry name" value="L51_S25_CI-B8"/>
    <property type="match status" value="1"/>
</dbReference>
<dbReference type="EMBL" id="HE612860">
    <property type="protein sequence ID" value="CCE63421.1"/>
    <property type="molecule type" value="Genomic_DNA"/>
</dbReference>
<reference evidence="6 7" key="1">
    <citation type="journal article" date="2011" name="Proc. Natl. Acad. Sci. U.S.A.">
        <title>Evolutionary erosion of yeast sex chromosomes by mating-type switching accidents.</title>
        <authorList>
            <person name="Gordon J.L."/>
            <person name="Armisen D."/>
            <person name="Proux-Wera E."/>
            <person name="Oheigeartaigh S.S."/>
            <person name="Byrne K.P."/>
            <person name="Wolfe K.H."/>
        </authorList>
    </citation>
    <scope>NUCLEOTIDE SEQUENCE [LARGE SCALE GENOMIC DNA]</scope>
    <source>
        <strain evidence="7">ATCC 24235 / CBS 4417 / NBRC 1672 / NRRL Y-8282 / UCD 70-5</strain>
    </source>
</reference>
<dbReference type="STRING" id="1071381.G8BU43"/>
<dbReference type="HOGENOM" id="CLU_141769_0_0_1"/>
<organism evidence="6 7">
    <name type="scientific">Tetrapisispora phaffii (strain ATCC 24235 / CBS 4417 / NBRC 1672 / NRRL Y-8282 / UCD 70-5)</name>
    <name type="common">Yeast</name>
    <name type="synonym">Fabospora phaffii</name>
    <dbReference type="NCBI Taxonomy" id="1071381"/>
    <lineage>
        <taxon>Eukaryota</taxon>
        <taxon>Fungi</taxon>
        <taxon>Dikarya</taxon>
        <taxon>Ascomycota</taxon>
        <taxon>Saccharomycotina</taxon>
        <taxon>Saccharomycetes</taxon>
        <taxon>Saccharomycetales</taxon>
        <taxon>Saccharomycetaceae</taxon>
        <taxon>Tetrapisispora</taxon>
    </lineage>
</organism>
<feature type="domain" description="Ribosomal protein/NADH dehydrogenase" evidence="5">
    <location>
        <begin position="40"/>
        <end position="121"/>
    </location>
</feature>
<name>G8BU43_TETPH</name>
<dbReference type="Proteomes" id="UP000005666">
    <property type="component" value="Chromosome 5"/>
</dbReference>
<keyword evidence="3" id="KW-0496">Mitochondrion</keyword>
<proteinExistence type="predicted"/>
<dbReference type="SMART" id="SM00916">
    <property type="entry name" value="L51_S25_CI-B8"/>
    <property type="match status" value="1"/>
</dbReference>
<evidence type="ECO:0000313" key="7">
    <source>
        <dbReference type="Proteomes" id="UP000005666"/>
    </source>
</evidence>
<dbReference type="GeneID" id="11531381"/>
<evidence type="ECO:0000256" key="4">
    <source>
        <dbReference type="ARBA" id="ARBA00023274"/>
    </source>
</evidence>
<dbReference type="PANTHER" id="PTHR13274:SF2">
    <property type="entry name" value="SMALL RIBOSOMAL SUBUNIT PROTEIN MS25"/>
    <property type="match status" value="1"/>
</dbReference>
<evidence type="ECO:0000313" key="6">
    <source>
        <dbReference type="EMBL" id="CCE63421.1"/>
    </source>
</evidence>
<dbReference type="KEGG" id="tpf:TPHA_0E03310"/>
<evidence type="ECO:0000256" key="2">
    <source>
        <dbReference type="ARBA" id="ARBA00022980"/>
    </source>
</evidence>